<dbReference type="GO" id="GO:0004753">
    <property type="term" value="F:saccharopine dehydrogenase activity"/>
    <property type="evidence" value="ECO:0007669"/>
    <property type="project" value="TreeGrafter"/>
</dbReference>
<dbReference type="InterPro" id="IPR032095">
    <property type="entry name" value="Sacchrp_dh-like_C"/>
</dbReference>
<accession>L8GJY1</accession>
<sequence>LLYRLTRVSTSSAAPTGRTASALRGQVPCRRLLATSPDGDGIGALKAELKAAEDRVATLKEAIVSHKDPAKKSILVLGAGRSSSFLINYLLQNAARERWAVKVGDEDEHTARRKVRDHPDGTAFRFNINDTRQREEEIRRADVVVSLLPAFMHPVVAAECVKQGAHMVTASYSAALAPFDEQARRAGVTILMECGLDPGIDHMSAMEVIDAIKRDGGQLTAFRSYTGGLVAPESDDNPWGYKFSWNPRNVVVAGQGVCQYLQQGEYKYVPYHQLFRRTDEIRVPGHGTFEGYPNRDSLSYRTIYGIPDCPTVLRGTLRKPGYCSAWNVFVQLGMTDDTYTIENADSLTYRDFLNSFLPYRPHDTVELKLAHYLGLDINSPEMQKIKWLGMFGEQKISLKSATPAQVLQQILEKKWALQEGEKDMIVMYHHFVYTNKNGELKETKSSLVVKGDGTDTGTAMAKTVGLPLAVATRMVATEQVKGKTGVHVPTTPDLYEPILRELEKDHGIIFSHQHDTVHQA</sequence>
<evidence type="ECO:0000256" key="1">
    <source>
        <dbReference type="ARBA" id="ARBA00023002"/>
    </source>
</evidence>
<keyword evidence="1" id="KW-0560">Oxidoreductase</keyword>
<keyword evidence="5" id="KW-1185">Reference proteome</keyword>
<dbReference type="Pfam" id="PF03435">
    <property type="entry name" value="Sacchrp_dh_NADP"/>
    <property type="match status" value="1"/>
</dbReference>
<dbReference type="SUPFAM" id="SSF51735">
    <property type="entry name" value="NAD(P)-binding Rossmann-fold domains"/>
    <property type="match status" value="1"/>
</dbReference>
<dbReference type="InterPro" id="IPR036291">
    <property type="entry name" value="NAD(P)-bd_dom_sf"/>
</dbReference>
<name>L8GJY1_ACACF</name>
<gene>
    <name evidence="4" type="ORF">ACA1_098110</name>
</gene>
<dbReference type="Proteomes" id="UP000011083">
    <property type="component" value="Unassembled WGS sequence"/>
</dbReference>
<dbReference type="Gene3D" id="3.30.360.10">
    <property type="entry name" value="Dihydrodipicolinate Reductase, domain 2"/>
    <property type="match status" value="1"/>
</dbReference>
<evidence type="ECO:0000313" key="5">
    <source>
        <dbReference type="Proteomes" id="UP000011083"/>
    </source>
</evidence>
<feature type="non-terminal residue" evidence="4">
    <location>
        <position position="520"/>
    </location>
</feature>
<protein>
    <submittedName>
        <fullName evidence="4">Saccharopine dehydrogenase</fullName>
    </submittedName>
</protein>
<dbReference type="OrthoDB" id="10059875at2759"/>
<evidence type="ECO:0000259" key="3">
    <source>
        <dbReference type="Pfam" id="PF16653"/>
    </source>
</evidence>
<dbReference type="PANTHER" id="PTHR11133">
    <property type="entry name" value="SACCHAROPINE DEHYDROGENASE"/>
    <property type="match status" value="1"/>
</dbReference>
<dbReference type="InterPro" id="IPR005097">
    <property type="entry name" value="Sacchrp_dh_NADP-bd"/>
</dbReference>
<dbReference type="SUPFAM" id="SSF55347">
    <property type="entry name" value="Glyceraldehyde-3-phosphate dehydrogenase-like, C-terminal domain"/>
    <property type="match status" value="1"/>
</dbReference>
<dbReference type="RefSeq" id="XP_004335127.1">
    <property type="nucleotide sequence ID" value="XM_004335079.1"/>
</dbReference>
<dbReference type="Pfam" id="PF16653">
    <property type="entry name" value="Sacchrp_dh_C"/>
    <property type="match status" value="1"/>
</dbReference>
<feature type="domain" description="Saccharopine dehydrogenase-like C-terminal" evidence="3">
    <location>
        <begin position="195"/>
        <end position="508"/>
    </location>
</feature>
<evidence type="ECO:0000313" key="4">
    <source>
        <dbReference type="EMBL" id="ELR13114.1"/>
    </source>
</evidence>
<dbReference type="GO" id="GO:0019878">
    <property type="term" value="P:lysine biosynthetic process via aminoadipic acid"/>
    <property type="evidence" value="ECO:0007669"/>
    <property type="project" value="TreeGrafter"/>
</dbReference>
<dbReference type="EMBL" id="KB008103">
    <property type="protein sequence ID" value="ELR13114.1"/>
    <property type="molecule type" value="Genomic_DNA"/>
</dbReference>
<dbReference type="GeneID" id="14913262"/>
<dbReference type="InterPro" id="IPR051168">
    <property type="entry name" value="AASS"/>
</dbReference>
<reference evidence="4 5" key="1">
    <citation type="journal article" date="2013" name="Genome Biol.">
        <title>Genome of Acanthamoeba castellanii highlights extensive lateral gene transfer and early evolution of tyrosine kinase signaling.</title>
        <authorList>
            <person name="Clarke M."/>
            <person name="Lohan A.J."/>
            <person name="Liu B."/>
            <person name="Lagkouvardos I."/>
            <person name="Roy S."/>
            <person name="Zafar N."/>
            <person name="Bertelli C."/>
            <person name="Schilde C."/>
            <person name="Kianianmomeni A."/>
            <person name="Burglin T.R."/>
            <person name="Frech C."/>
            <person name="Turcotte B."/>
            <person name="Kopec K.O."/>
            <person name="Synnott J.M."/>
            <person name="Choo C."/>
            <person name="Paponov I."/>
            <person name="Finkler A."/>
            <person name="Soon Heng Tan C."/>
            <person name="Hutchins A.P."/>
            <person name="Weinmeier T."/>
            <person name="Rattei T."/>
            <person name="Chu J.S."/>
            <person name="Gimenez G."/>
            <person name="Irimia M."/>
            <person name="Rigden D.J."/>
            <person name="Fitzpatrick D.A."/>
            <person name="Lorenzo-Morales J."/>
            <person name="Bateman A."/>
            <person name="Chiu C.H."/>
            <person name="Tang P."/>
            <person name="Hegemann P."/>
            <person name="Fromm H."/>
            <person name="Raoult D."/>
            <person name="Greub G."/>
            <person name="Miranda-Saavedra D."/>
            <person name="Chen N."/>
            <person name="Nash P."/>
            <person name="Ginger M.L."/>
            <person name="Horn M."/>
            <person name="Schaap P."/>
            <person name="Caler L."/>
            <person name="Loftus B."/>
        </authorList>
    </citation>
    <scope>NUCLEOTIDE SEQUENCE [LARGE SCALE GENOMIC DNA]</scope>
    <source>
        <strain evidence="4 5">Neff</strain>
    </source>
</reference>
<proteinExistence type="predicted"/>
<dbReference type="PANTHER" id="PTHR11133:SF22">
    <property type="entry name" value="ALPHA-AMINOADIPIC SEMIALDEHYDE SYNTHASE, MITOCHONDRIAL"/>
    <property type="match status" value="1"/>
</dbReference>
<dbReference type="KEGG" id="acan:ACA1_098110"/>
<dbReference type="Gene3D" id="1.10.1870.10">
    <property type="entry name" value="Domain 3, Saccharopine reductase"/>
    <property type="match status" value="1"/>
</dbReference>
<feature type="domain" description="Saccharopine dehydrogenase NADP binding" evidence="2">
    <location>
        <begin position="74"/>
        <end position="191"/>
    </location>
</feature>
<organism evidence="4 5">
    <name type="scientific">Acanthamoeba castellanii (strain ATCC 30010 / Neff)</name>
    <dbReference type="NCBI Taxonomy" id="1257118"/>
    <lineage>
        <taxon>Eukaryota</taxon>
        <taxon>Amoebozoa</taxon>
        <taxon>Discosea</taxon>
        <taxon>Longamoebia</taxon>
        <taxon>Centramoebida</taxon>
        <taxon>Acanthamoebidae</taxon>
        <taxon>Acanthamoeba</taxon>
    </lineage>
</organism>
<dbReference type="OMA" id="TILMECG"/>
<dbReference type="Gene3D" id="3.40.50.720">
    <property type="entry name" value="NAD(P)-binding Rossmann-like Domain"/>
    <property type="match status" value="1"/>
</dbReference>
<evidence type="ECO:0000259" key="2">
    <source>
        <dbReference type="Pfam" id="PF03435"/>
    </source>
</evidence>
<dbReference type="AlphaFoldDB" id="L8GJY1"/>
<dbReference type="STRING" id="1257118.L8GJY1"/>
<dbReference type="VEuPathDB" id="AmoebaDB:ACA1_098110"/>
<dbReference type="GO" id="GO:0005737">
    <property type="term" value="C:cytoplasm"/>
    <property type="evidence" value="ECO:0007669"/>
    <property type="project" value="TreeGrafter"/>
</dbReference>